<name>D5G615_TUBMM</name>
<dbReference type="PANTHER" id="PTHR12991">
    <property type="entry name" value="NITROGEN PERMEASE REGULATOR 2/TUMOR SUPPRESSOR CANDIDATE 4"/>
    <property type="match status" value="1"/>
</dbReference>
<evidence type="ECO:0000313" key="2">
    <source>
        <dbReference type="EMBL" id="CAZ79958.1"/>
    </source>
</evidence>
<dbReference type="GeneID" id="9187637"/>
<dbReference type="InParanoid" id="D5G615"/>
<protein>
    <submittedName>
        <fullName evidence="2">(Perigord truffle) hypothetical protein</fullName>
    </submittedName>
</protein>
<dbReference type="GO" id="GO:1904262">
    <property type="term" value="P:negative regulation of TORC1 signaling"/>
    <property type="evidence" value="ECO:0007669"/>
    <property type="project" value="TreeGrafter"/>
</dbReference>
<accession>D5G615</accession>
<gene>
    <name evidence="2" type="ORF">GSTUM_00001536001</name>
</gene>
<dbReference type="eggNOG" id="KOG3789">
    <property type="taxonomic scope" value="Eukaryota"/>
</dbReference>
<comment type="similarity">
    <text evidence="1">Belongs to the NPR2 family.</text>
</comment>
<organism evidence="2 3">
    <name type="scientific">Tuber melanosporum (strain Mel28)</name>
    <name type="common">Perigord black truffle</name>
    <dbReference type="NCBI Taxonomy" id="656061"/>
    <lineage>
        <taxon>Eukaryota</taxon>
        <taxon>Fungi</taxon>
        <taxon>Dikarya</taxon>
        <taxon>Ascomycota</taxon>
        <taxon>Pezizomycotina</taxon>
        <taxon>Pezizomycetes</taxon>
        <taxon>Pezizales</taxon>
        <taxon>Tuberaceae</taxon>
        <taxon>Tuber</taxon>
    </lineage>
</organism>
<evidence type="ECO:0000256" key="1">
    <source>
        <dbReference type="ARBA" id="ARBA00008433"/>
    </source>
</evidence>
<proteinExistence type="inferred from homology"/>
<dbReference type="KEGG" id="tml:GSTUM_00001536001"/>
<dbReference type="EMBL" id="FN430006">
    <property type="protein sequence ID" value="CAZ79958.1"/>
    <property type="molecule type" value="Genomic_DNA"/>
</dbReference>
<evidence type="ECO:0000313" key="3">
    <source>
        <dbReference type="Proteomes" id="UP000006911"/>
    </source>
</evidence>
<dbReference type="GO" id="GO:1990130">
    <property type="term" value="C:GATOR1 complex"/>
    <property type="evidence" value="ECO:0007669"/>
    <property type="project" value="TreeGrafter"/>
</dbReference>
<sequence>MIPINESNTINIKLFTTYAAPPRVKAFHLPVCTVQLERLMDINWDLTMQKIVPFIDGINSVRMISELADADYNLTRKCIEHLLYHSPLSGIMCGWPKLTSAHQKKKRLLWVPNNSGRLLI</sequence>
<dbReference type="AlphaFoldDB" id="D5G615"/>
<dbReference type="RefSeq" id="XP_002835801.1">
    <property type="nucleotide sequence ID" value="XM_002835755.1"/>
</dbReference>
<dbReference type="STRING" id="656061.D5G615"/>
<dbReference type="GO" id="GO:0010508">
    <property type="term" value="P:positive regulation of autophagy"/>
    <property type="evidence" value="ECO:0007669"/>
    <property type="project" value="TreeGrafter"/>
</dbReference>
<keyword evidence="3" id="KW-1185">Reference proteome</keyword>
<reference evidence="2 3" key="1">
    <citation type="journal article" date="2010" name="Nature">
        <title>Perigord black truffle genome uncovers evolutionary origins and mechanisms of symbiosis.</title>
        <authorList>
            <person name="Martin F."/>
            <person name="Kohler A."/>
            <person name="Murat C."/>
            <person name="Balestrini R."/>
            <person name="Coutinho P.M."/>
            <person name="Jaillon O."/>
            <person name="Montanini B."/>
            <person name="Morin E."/>
            <person name="Noel B."/>
            <person name="Percudani R."/>
            <person name="Porcel B."/>
            <person name="Rubini A."/>
            <person name="Amicucci A."/>
            <person name="Amselem J."/>
            <person name="Anthouard V."/>
            <person name="Arcioni S."/>
            <person name="Artiguenave F."/>
            <person name="Aury J.M."/>
            <person name="Ballario P."/>
            <person name="Bolchi A."/>
            <person name="Brenna A."/>
            <person name="Brun A."/>
            <person name="Buee M."/>
            <person name="Cantarel B."/>
            <person name="Chevalier G."/>
            <person name="Couloux A."/>
            <person name="Da Silva C."/>
            <person name="Denoeud F."/>
            <person name="Duplessis S."/>
            <person name="Ghignone S."/>
            <person name="Hilselberger B."/>
            <person name="Iotti M."/>
            <person name="Marcais B."/>
            <person name="Mello A."/>
            <person name="Miranda M."/>
            <person name="Pacioni G."/>
            <person name="Quesneville H."/>
            <person name="Riccioni C."/>
            <person name="Ruotolo R."/>
            <person name="Splivallo R."/>
            <person name="Stocchi V."/>
            <person name="Tisserant E."/>
            <person name="Viscomi A.R."/>
            <person name="Zambonelli A."/>
            <person name="Zampieri E."/>
            <person name="Henrissat B."/>
            <person name="Lebrun M.H."/>
            <person name="Paolocci F."/>
            <person name="Bonfante P."/>
            <person name="Ottonello S."/>
            <person name="Wincker P."/>
        </authorList>
    </citation>
    <scope>NUCLEOTIDE SEQUENCE [LARGE SCALE GENOMIC DNA]</scope>
    <source>
        <strain evidence="2 3">Mel28</strain>
    </source>
</reference>
<dbReference type="GO" id="GO:0005096">
    <property type="term" value="F:GTPase activator activity"/>
    <property type="evidence" value="ECO:0007669"/>
    <property type="project" value="TreeGrafter"/>
</dbReference>
<dbReference type="HOGENOM" id="CLU_2051365_0_0_1"/>
<dbReference type="InterPro" id="IPR009348">
    <property type="entry name" value="NPR2-like"/>
</dbReference>
<dbReference type="Pfam" id="PF06218">
    <property type="entry name" value="NPR2"/>
    <property type="match status" value="1"/>
</dbReference>
<dbReference type="PANTHER" id="PTHR12991:SF10">
    <property type="entry name" value="GATOR COMPLEX PROTEIN NPRL2"/>
    <property type="match status" value="1"/>
</dbReference>
<dbReference type="Proteomes" id="UP000006911">
    <property type="component" value="Unassembled WGS sequence"/>
</dbReference>
<dbReference type="GO" id="GO:0005774">
    <property type="term" value="C:vacuolar membrane"/>
    <property type="evidence" value="ECO:0007669"/>
    <property type="project" value="TreeGrafter"/>
</dbReference>